<evidence type="ECO:0000313" key="2">
    <source>
        <dbReference type="Proteomes" id="UP001180087"/>
    </source>
</evidence>
<gene>
    <name evidence="1" type="ORF">QR721_00150</name>
</gene>
<organism evidence="1 2">
    <name type="scientific">Aciduricibacillus chroicocephali</name>
    <dbReference type="NCBI Taxonomy" id="3054939"/>
    <lineage>
        <taxon>Bacteria</taxon>
        <taxon>Bacillati</taxon>
        <taxon>Bacillota</taxon>
        <taxon>Bacilli</taxon>
        <taxon>Bacillales</taxon>
        <taxon>Bacillaceae</taxon>
        <taxon>Aciduricibacillus</taxon>
    </lineage>
</organism>
<name>A0ABY9KVC7_9BACI</name>
<proteinExistence type="predicted"/>
<keyword evidence="2" id="KW-1185">Reference proteome</keyword>
<dbReference type="Proteomes" id="UP001180087">
    <property type="component" value="Chromosome"/>
</dbReference>
<accession>A0ABY9KVC7</accession>
<dbReference type="RefSeq" id="WP_348028057.1">
    <property type="nucleotide sequence ID" value="NZ_CP129113.1"/>
</dbReference>
<reference evidence="1" key="1">
    <citation type="submission" date="2023-06" db="EMBL/GenBank/DDBJ databases">
        <title>A Treasure from Seagulls: Isolation and Description of Aciduricobacillus qingdaonensis gen. nov., sp. nov., a Rare Obligately Uric Acid-utilizing Member in the Family Bacillaceae.</title>
        <authorList>
            <person name="Liu W."/>
            <person name="Wang B."/>
        </authorList>
    </citation>
    <scope>NUCLEOTIDE SEQUENCE</scope>
    <source>
        <strain evidence="1">44XB</strain>
    </source>
</reference>
<protein>
    <submittedName>
        <fullName evidence="1">YaaL family protein</fullName>
    </submittedName>
</protein>
<sequence>MAKKLKKKIVDNELLDAIFKIEREWKQVQNIVEKSIDPNDISIHFEKLAREKYLYLLREARHRKISAVRY</sequence>
<dbReference type="EMBL" id="CP129113">
    <property type="protein sequence ID" value="WLV24731.1"/>
    <property type="molecule type" value="Genomic_DNA"/>
</dbReference>
<dbReference type="InterPro" id="IPR019644">
    <property type="entry name" value="DUF2508"/>
</dbReference>
<evidence type="ECO:0000313" key="1">
    <source>
        <dbReference type="EMBL" id="WLV24731.1"/>
    </source>
</evidence>
<dbReference type="Pfam" id="PF10704">
    <property type="entry name" value="DUF2508"/>
    <property type="match status" value="1"/>
</dbReference>